<dbReference type="EMBL" id="CP137555">
    <property type="protein sequence ID" value="WOX06278.1"/>
    <property type="molecule type" value="Genomic_DNA"/>
</dbReference>
<dbReference type="AlphaFoldDB" id="A0AAU0MZY1"/>
<evidence type="ECO:0000313" key="1">
    <source>
        <dbReference type="EMBL" id="WOX06278.1"/>
    </source>
</evidence>
<sequence>MTVEIGNNFTRGTEAFRFHARAKLFLEGFGFQLVSDPSAISSPYQQTRAIYSSRSGLFIGIWFEPADSNSACINFGRRWSADKVGFALSNFYSKFVAKYDFDLPELYQLGYGDQIDKTILQVSDDIERTLVPVLEEIDLDTLVKLEEAPGGAQEWARGWFGTYLGDHVEISKFDANFLRRGHKV</sequence>
<accession>A0AAU0MZY1</accession>
<proteinExistence type="predicted"/>
<name>A0AAU0MZY1_9GAMM</name>
<gene>
    <name evidence="1" type="ORF">R5R33_03900</name>
</gene>
<evidence type="ECO:0000313" key="2">
    <source>
        <dbReference type="Proteomes" id="UP001302477"/>
    </source>
</evidence>
<evidence type="ECO:0008006" key="3">
    <source>
        <dbReference type="Google" id="ProtNLM"/>
    </source>
</evidence>
<protein>
    <recommendedName>
        <fullName evidence="3">DUF4304 domain-containing protein</fullName>
    </recommendedName>
</protein>
<dbReference type="RefSeq" id="WP_318954736.1">
    <property type="nucleotide sequence ID" value="NZ_CP137555.1"/>
</dbReference>
<keyword evidence="2" id="KW-1185">Reference proteome</keyword>
<dbReference type="KEGG" id="mpaf:R5R33_03900"/>
<reference evidence="1 2" key="1">
    <citation type="submission" date="2023-10" db="EMBL/GenBank/DDBJ databases">
        <title>Description of Microbulbifer bruguierae sp. nov., isolated from the sediments of mangrove plant Bruguiera sexangula and comparative genomic analyses of the genus Microbulbifer.</title>
        <authorList>
            <person name="Long M."/>
        </authorList>
    </citation>
    <scope>NUCLEOTIDE SEQUENCE [LARGE SCALE GENOMIC DNA]</scope>
    <source>
        <strain evidence="1 2">SPO729</strain>
    </source>
</reference>
<dbReference type="Proteomes" id="UP001302477">
    <property type="component" value="Chromosome"/>
</dbReference>
<organism evidence="1 2">
    <name type="scientific">Microbulbifer pacificus</name>
    <dbReference type="NCBI Taxonomy" id="407164"/>
    <lineage>
        <taxon>Bacteria</taxon>
        <taxon>Pseudomonadati</taxon>
        <taxon>Pseudomonadota</taxon>
        <taxon>Gammaproteobacteria</taxon>
        <taxon>Cellvibrionales</taxon>
        <taxon>Microbulbiferaceae</taxon>
        <taxon>Microbulbifer</taxon>
    </lineage>
</organism>